<evidence type="ECO:0000313" key="1">
    <source>
        <dbReference type="EMBL" id="KAK8211454.1"/>
    </source>
</evidence>
<gene>
    <name evidence="1" type="ORF">M8818_003107</name>
</gene>
<protein>
    <submittedName>
        <fullName evidence="1">Uncharacterized protein</fullName>
    </submittedName>
</protein>
<dbReference type="EMBL" id="JAMKPW020000013">
    <property type="protein sequence ID" value="KAK8211454.1"/>
    <property type="molecule type" value="Genomic_DNA"/>
</dbReference>
<dbReference type="Proteomes" id="UP001320706">
    <property type="component" value="Unassembled WGS sequence"/>
</dbReference>
<proteinExistence type="predicted"/>
<comment type="caution">
    <text evidence="1">The sequence shown here is derived from an EMBL/GenBank/DDBJ whole genome shotgun (WGS) entry which is preliminary data.</text>
</comment>
<evidence type="ECO:0000313" key="2">
    <source>
        <dbReference type="Proteomes" id="UP001320706"/>
    </source>
</evidence>
<name>A0ACC3SF32_9PEZI</name>
<accession>A0ACC3SF32</accession>
<reference evidence="1" key="1">
    <citation type="submission" date="2024-02" db="EMBL/GenBank/DDBJ databases">
        <title>Metagenome Assembled Genome of Zalaria obscura JY119.</title>
        <authorList>
            <person name="Vighnesh L."/>
            <person name="Jagadeeshwari U."/>
            <person name="Venkata Ramana C."/>
            <person name="Sasikala C."/>
        </authorList>
    </citation>
    <scope>NUCLEOTIDE SEQUENCE</scope>
    <source>
        <strain evidence="1">JY119</strain>
    </source>
</reference>
<sequence>MASHVPFMTIAPTSDDAQIQDSTIPITSDSLREPSALTSKRRSSTSATDAIASTIMPAKVTRIPAWVRFPLAVILTLGLSATLSNFVPEIAGYELAAVSRSLNEPWQIGGLVGFRVFVIAVAWSMGLDYFDLFNLGILANVPYYAFLLTFLETPYLAMALEFGINLISLALPFFLLRPLNAHNAAINKPLSVNQAVAADSPIRLYMAIFAATVYSLLVYSSFYTWLPVHLVTHFDTIKTLELAHNAVLPIMIIASVPIGYAAEAFLFTASTAHPRSVSDKAFNPATATLGQTIKWNMGLKSARETVLAQRTLFLAAFTALNTMVRVWGTIEGSEPWGAAGWAGIFTVAALTTGAGYAWIGDV</sequence>
<keyword evidence="2" id="KW-1185">Reference proteome</keyword>
<organism evidence="1 2">
    <name type="scientific">Zalaria obscura</name>
    <dbReference type="NCBI Taxonomy" id="2024903"/>
    <lineage>
        <taxon>Eukaryota</taxon>
        <taxon>Fungi</taxon>
        <taxon>Dikarya</taxon>
        <taxon>Ascomycota</taxon>
        <taxon>Pezizomycotina</taxon>
        <taxon>Dothideomycetes</taxon>
        <taxon>Dothideomycetidae</taxon>
        <taxon>Dothideales</taxon>
        <taxon>Zalariaceae</taxon>
        <taxon>Zalaria</taxon>
    </lineage>
</organism>